<feature type="signal peptide" evidence="1">
    <location>
        <begin position="1"/>
        <end position="19"/>
    </location>
</feature>
<sequence>MRIWIVSALEFLFPLVFDGYERRSNPLLLIHVNSRCVNVPLVRSAVWMICSLISNEIKNFYEDVEFNSIMKWRLGIEEMRDENLHNFLAGEEFSAEISLSRSALWLLAAALGAEELVVNSLSYSIPSDNSAEESIALFCSENTIGPVDISRILSQTSNVTLSVFRKYERNFKKRLQQFCLNGGEESKRIIYEGLSHLSSISLLTNSIDLPSDYSHLPDDSVLRAVIEQFCAKSACNRVILHDMLLVLVDHVRSDGRHLPPLDLKIVLSAIDYRNNHEARLNMLRFAIQERDQQVMYELTEPGYLDDSANVSPYLLSISQNLPLFLSFLPNNRAVMVLKRLLKFAIQDDDVGKQILVNIDECGQQQSPTDLLHKVTSLKAIDKRFKQQVSRCFDFWLACSGRIDSELSGLVEMFVEESAKSDIMLCIFGYCSMSLTLKERLDKLVDLMSFGKVMLSKRDSVGKIDTQSLLFARWRYHWKKLSNICQFCELFDMVGRQLKLIVFYMTNRLNRYDALHFYLTAYVDQTSPGK</sequence>
<keyword evidence="2" id="KW-1185">Reference proteome</keyword>
<accession>A0A0K0DGU5</accession>
<name>A0A0K0DGU5_ANGCA</name>
<dbReference type="STRING" id="6313.A0A0K0DGU5"/>
<dbReference type="WBParaSite" id="ACAC_0001034401-mRNA-1">
    <property type="protein sequence ID" value="ACAC_0001034401-mRNA-1"/>
    <property type="gene ID" value="ACAC_0001034401"/>
</dbReference>
<dbReference type="Proteomes" id="UP000035642">
    <property type="component" value="Unassembled WGS sequence"/>
</dbReference>
<feature type="chain" id="PRO_5005326674" evidence="1">
    <location>
        <begin position="20"/>
        <end position="529"/>
    </location>
</feature>
<evidence type="ECO:0000256" key="1">
    <source>
        <dbReference type="SAM" id="SignalP"/>
    </source>
</evidence>
<keyword evidence="1" id="KW-0732">Signal</keyword>
<reference evidence="2" key="1">
    <citation type="submission" date="2012-09" db="EMBL/GenBank/DDBJ databases">
        <authorList>
            <person name="Martin A.A."/>
        </authorList>
    </citation>
    <scope>NUCLEOTIDE SEQUENCE</scope>
</reference>
<evidence type="ECO:0000313" key="2">
    <source>
        <dbReference type="Proteomes" id="UP000035642"/>
    </source>
</evidence>
<proteinExistence type="predicted"/>
<evidence type="ECO:0000313" key="3">
    <source>
        <dbReference type="WBParaSite" id="ACAC_0001034401-mRNA-1"/>
    </source>
</evidence>
<dbReference type="AlphaFoldDB" id="A0A0K0DGU5"/>
<organism evidence="2 3">
    <name type="scientific">Angiostrongylus cantonensis</name>
    <name type="common">Rat lungworm</name>
    <dbReference type="NCBI Taxonomy" id="6313"/>
    <lineage>
        <taxon>Eukaryota</taxon>
        <taxon>Metazoa</taxon>
        <taxon>Ecdysozoa</taxon>
        <taxon>Nematoda</taxon>
        <taxon>Chromadorea</taxon>
        <taxon>Rhabditida</taxon>
        <taxon>Rhabditina</taxon>
        <taxon>Rhabditomorpha</taxon>
        <taxon>Strongyloidea</taxon>
        <taxon>Metastrongylidae</taxon>
        <taxon>Angiostrongylus</taxon>
    </lineage>
</organism>
<protein>
    <submittedName>
        <fullName evidence="3">Rod_C domain-containing protein</fullName>
    </submittedName>
</protein>
<reference evidence="3" key="2">
    <citation type="submission" date="2017-02" db="UniProtKB">
        <authorList>
            <consortium name="WormBaseParasite"/>
        </authorList>
    </citation>
    <scope>IDENTIFICATION</scope>
</reference>